<feature type="transmembrane region" description="Helical" evidence="14">
    <location>
        <begin position="265"/>
        <end position="288"/>
    </location>
</feature>
<feature type="signal peptide" evidence="15">
    <location>
        <begin position="1"/>
        <end position="23"/>
    </location>
</feature>
<feature type="chain" id="PRO_5034083240" evidence="15">
    <location>
        <begin position="24"/>
        <end position="316"/>
    </location>
</feature>
<organism evidence="18 19">
    <name type="scientific">Fusarium heterosporum</name>
    <dbReference type="NCBI Taxonomy" id="42747"/>
    <lineage>
        <taxon>Eukaryota</taxon>
        <taxon>Fungi</taxon>
        <taxon>Dikarya</taxon>
        <taxon>Ascomycota</taxon>
        <taxon>Pezizomycotina</taxon>
        <taxon>Sordariomycetes</taxon>
        <taxon>Hypocreomycetidae</taxon>
        <taxon>Hypocreales</taxon>
        <taxon>Nectriaceae</taxon>
        <taxon>Fusarium</taxon>
        <taxon>Fusarium heterosporum species complex</taxon>
    </lineage>
</organism>
<keyword evidence="7 14" id="KW-0812">Transmembrane</keyword>
<dbReference type="GO" id="GO:0005576">
    <property type="term" value="C:extracellular region"/>
    <property type="evidence" value="ECO:0007669"/>
    <property type="project" value="UniProtKB-SubCell"/>
</dbReference>
<sequence length="316" mass="35358">MSAVRIPWLLVVASLLLWGRVIAATPKSPGSIEDVAQCALNCLDQFLDGPIISQASKKRLCHDTSFNLIVTNCVRKACDVEDVLEYLRMEQNVCGRPSLDNDHSIRALNFFILGVAVTAVALRITTKVCRFTRWGLDDYFIIAAAAFTFLQCGMMIATTYEGLGHNIWTLDEDSVKKFFVYVLVVEFAYVLSLCLIKVSILCFFHRTFPAPLFRTIIIWTIGFTVLSAIVVCILASLQTFPTQPTQQGWKDDTSTHFKLDTQSLVLSHAGINVALDIWMFILPLTQLYHIGLKTKKKIGVILIFSVGIFPEKQTIA</sequence>
<evidence type="ECO:0000256" key="5">
    <source>
        <dbReference type="ARBA" id="ARBA00022525"/>
    </source>
</evidence>
<evidence type="ECO:0000256" key="6">
    <source>
        <dbReference type="ARBA" id="ARBA00022622"/>
    </source>
</evidence>
<feature type="transmembrane region" description="Helical" evidence="14">
    <location>
        <begin position="107"/>
        <end position="126"/>
    </location>
</feature>
<comment type="caution">
    <text evidence="18">The sequence shown here is derived from an EMBL/GenBank/DDBJ whole genome shotgun (WGS) entry which is preliminary data.</text>
</comment>
<dbReference type="OrthoDB" id="2496787at2759"/>
<dbReference type="Pfam" id="PF20684">
    <property type="entry name" value="Fung_rhodopsin"/>
    <property type="match status" value="1"/>
</dbReference>
<comment type="similarity">
    <text evidence="13">Belongs to the SAT4 family.</text>
</comment>
<reference evidence="18 19" key="1">
    <citation type="submission" date="2020-05" db="EMBL/GenBank/DDBJ databases">
        <title>Identification and distribution of gene clusters putatively required for synthesis of sphingolipid metabolism inhibitors in phylogenetically diverse species of the filamentous fungus Fusarium.</title>
        <authorList>
            <person name="Kim H.-S."/>
            <person name="Busman M."/>
            <person name="Brown D.W."/>
            <person name="Divon H."/>
            <person name="Uhlig S."/>
            <person name="Proctor R.H."/>
        </authorList>
    </citation>
    <scope>NUCLEOTIDE SEQUENCE [LARGE SCALE GENOMIC DNA]</scope>
    <source>
        <strain evidence="18 19">NRRL 20693</strain>
    </source>
</reference>
<dbReference type="InterPro" id="IPR008427">
    <property type="entry name" value="Extracellular_membr_CFEM_dom"/>
</dbReference>
<dbReference type="Proteomes" id="UP000567885">
    <property type="component" value="Unassembled WGS sequence"/>
</dbReference>
<keyword evidence="9 14" id="KW-1133">Transmembrane helix</keyword>
<dbReference type="EMBL" id="JAAGWQ010000011">
    <property type="protein sequence ID" value="KAF5679598.1"/>
    <property type="molecule type" value="Genomic_DNA"/>
</dbReference>
<dbReference type="PANTHER" id="PTHR33048">
    <property type="entry name" value="PTH11-LIKE INTEGRAL MEMBRANE PROTEIN (AFU_ORTHOLOGUE AFUA_5G11245)"/>
    <property type="match status" value="1"/>
</dbReference>
<dbReference type="AlphaFoldDB" id="A0A8H5TZE3"/>
<feature type="transmembrane region" description="Helical" evidence="14">
    <location>
        <begin position="178"/>
        <end position="204"/>
    </location>
</feature>
<comment type="subcellular location">
    <subcellularLocation>
        <location evidence="2">Membrane</location>
        <topology evidence="2">Lipid-anchor</topology>
        <topology evidence="2">GPI-anchor</topology>
    </subcellularLocation>
    <subcellularLocation>
        <location evidence="1">Membrane</location>
        <topology evidence="1">Multi-pass membrane protein</topology>
    </subcellularLocation>
    <subcellularLocation>
        <location evidence="3">Secreted</location>
    </subcellularLocation>
</comment>
<evidence type="ECO:0000256" key="12">
    <source>
        <dbReference type="ARBA" id="ARBA00023288"/>
    </source>
</evidence>
<keyword evidence="10 14" id="KW-0472">Membrane</keyword>
<evidence type="ECO:0000313" key="18">
    <source>
        <dbReference type="EMBL" id="KAF5679598.1"/>
    </source>
</evidence>
<evidence type="ECO:0000256" key="8">
    <source>
        <dbReference type="ARBA" id="ARBA00022729"/>
    </source>
</evidence>
<dbReference type="InterPro" id="IPR052337">
    <property type="entry name" value="SAT4-like"/>
</dbReference>
<evidence type="ECO:0000256" key="3">
    <source>
        <dbReference type="ARBA" id="ARBA00004613"/>
    </source>
</evidence>
<evidence type="ECO:0000256" key="10">
    <source>
        <dbReference type="ARBA" id="ARBA00023136"/>
    </source>
</evidence>
<protein>
    <submittedName>
        <fullName evidence="18">Integral membrane protein</fullName>
    </submittedName>
</protein>
<evidence type="ECO:0000256" key="1">
    <source>
        <dbReference type="ARBA" id="ARBA00004141"/>
    </source>
</evidence>
<dbReference type="Pfam" id="PF05730">
    <property type="entry name" value="CFEM"/>
    <property type="match status" value="1"/>
</dbReference>
<keyword evidence="6" id="KW-0325">Glycoprotein</keyword>
<keyword evidence="11" id="KW-1015">Disulfide bond</keyword>
<evidence type="ECO:0000256" key="4">
    <source>
        <dbReference type="ARBA" id="ARBA00010031"/>
    </source>
</evidence>
<evidence type="ECO:0000259" key="17">
    <source>
        <dbReference type="Pfam" id="PF20684"/>
    </source>
</evidence>
<keyword evidence="12" id="KW-0449">Lipoprotein</keyword>
<proteinExistence type="inferred from homology"/>
<evidence type="ECO:0000256" key="9">
    <source>
        <dbReference type="ARBA" id="ARBA00022989"/>
    </source>
</evidence>
<gene>
    <name evidence="18" type="ORF">FHETE_763</name>
</gene>
<evidence type="ECO:0000256" key="11">
    <source>
        <dbReference type="ARBA" id="ARBA00023157"/>
    </source>
</evidence>
<evidence type="ECO:0000313" key="19">
    <source>
        <dbReference type="Proteomes" id="UP000567885"/>
    </source>
</evidence>
<keyword evidence="5" id="KW-0964">Secreted</keyword>
<dbReference type="InterPro" id="IPR049326">
    <property type="entry name" value="Rhodopsin_dom_fungi"/>
</dbReference>
<feature type="domain" description="CFEM" evidence="16">
    <location>
        <begin position="32"/>
        <end position="94"/>
    </location>
</feature>
<evidence type="ECO:0000256" key="7">
    <source>
        <dbReference type="ARBA" id="ARBA00022692"/>
    </source>
</evidence>
<comment type="similarity">
    <text evidence="4">Belongs to the RBT5 family.</text>
</comment>
<feature type="domain" description="Rhodopsin" evidence="17">
    <location>
        <begin position="122"/>
        <end position="309"/>
    </location>
</feature>
<keyword evidence="19" id="KW-1185">Reference proteome</keyword>
<dbReference type="GO" id="GO:0098552">
    <property type="term" value="C:side of membrane"/>
    <property type="evidence" value="ECO:0007669"/>
    <property type="project" value="UniProtKB-KW"/>
</dbReference>
<name>A0A8H5TZE3_FUSHE</name>
<feature type="transmembrane region" description="Helical" evidence="14">
    <location>
        <begin position="216"/>
        <end position="237"/>
    </location>
</feature>
<keyword evidence="6" id="KW-0336">GPI-anchor</keyword>
<evidence type="ECO:0000259" key="16">
    <source>
        <dbReference type="Pfam" id="PF05730"/>
    </source>
</evidence>
<dbReference type="PANTHER" id="PTHR33048:SF143">
    <property type="entry name" value="EXTRACELLULAR MEMBRANE PROTEIN CFEM DOMAIN-CONTAINING PROTEIN-RELATED"/>
    <property type="match status" value="1"/>
</dbReference>
<accession>A0A8H5TZE3</accession>
<evidence type="ECO:0000256" key="2">
    <source>
        <dbReference type="ARBA" id="ARBA00004589"/>
    </source>
</evidence>
<evidence type="ECO:0000256" key="13">
    <source>
        <dbReference type="ARBA" id="ARBA00038359"/>
    </source>
</evidence>
<evidence type="ECO:0000256" key="15">
    <source>
        <dbReference type="SAM" id="SignalP"/>
    </source>
</evidence>
<evidence type="ECO:0000256" key="14">
    <source>
        <dbReference type="SAM" id="Phobius"/>
    </source>
</evidence>
<feature type="transmembrane region" description="Helical" evidence="14">
    <location>
        <begin position="138"/>
        <end position="158"/>
    </location>
</feature>
<keyword evidence="8 15" id="KW-0732">Signal</keyword>